<sequence>MWHVNLQFQGNSYLLPHKLFLSLHRKHWDRQEKMMRIASLFLVLLLIAACRAGIIRHDTTPGSMAYSHQSITHIRREAKPRILSTPSLTANSHTSRKVKFPSSKEESSTSEKLQSSQPPTNTLVSEDPYITYKEQTPVFKSPLHTPAHLTYSAHPVVYKMLPMIVPAPYISYDKYLTSRRQ</sequence>
<organism evidence="2 3">
    <name type="scientific">Stomoxys calcitrans</name>
    <name type="common">Stable fly</name>
    <name type="synonym">Conops calcitrans</name>
    <dbReference type="NCBI Taxonomy" id="35570"/>
    <lineage>
        <taxon>Eukaryota</taxon>
        <taxon>Metazoa</taxon>
        <taxon>Ecdysozoa</taxon>
        <taxon>Arthropoda</taxon>
        <taxon>Hexapoda</taxon>
        <taxon>Insecta</taxon>
        <taxon>Pterygota</taxon>
        <taxon>Neoptera</taxon>
        <taxon>Endopterygota</taxon>
        <taxon>Diptera</taxon>
        <taxon>Brachycera</taxon>
        <taxon>Muscomorpha</taxon>
        <taxon>Muscoidea</taxon>
        <taxon>Muscidae</taxon>
        <taxon>Stomoxys</taxon>
    </lineage>
</organism>
<accession>A0A1I8NMB2</accession>
<proteinExistence type="predicted"/>
<dbReference type="VEuPathDB" id="VectorBase:SCAU000267"/>
<dbReference type="AlphaFoldDB" id="A0A1I8NMB2"/>
<dbReference type="KEGG" id="scac:106095105"/>
<evidence type="ECO:0000313" key="3">
    <source>
        <dbReference type="Proteomes" id="UP000095300"/>
    </source>
</evidence>
<gene>
    <name evidence="2" type="primary">106095105</name>
</gene>
<feature type="region of interest" description="Disordered" evidence="1">
    <location>
        <begin position="87"/>
        <end position="126"/>
    </location>
</feature>
<evidence type="ECO:0000313" key="2">
    <source>
        <dbReference type="EnsemblMetazoa" id="SCAU000267-PA"/>
    </source>
</evidence>
<dbReference type="OrthoDB" id="8034930at2759"/>
<dbReference type="EnsemblMetazoa" id="SCAU000267-RA">
    <property type="protein sequence ID" value="SCAU000267-PA"/>
    <property type="gene ID" value="SCAU000267"/>
</dbReference>
<name>A0A1I8NMB2_STOCA</name>
<reference evidence="2" key="1">
    <citation type="submission" date="2020-05" db="UniProtKB">
        <authorList>
            <consortium name="EnsemblMetazoa"/>
        </authorList>
    </citation>
    <scope>IDENTIFICATION</scope>
    <source>
        <strain evidence="2">USDA</strain>
    </source>
</reference>
<evidence type="ECO:0000256" key="1">
    <source>
        <dbReference type="SAM" id="MobiDB-lite"/>
    </source>
</evidence>
<dbReference type="Proteomes" id="UP000095300">
    <property type="component" value="Unassembled WGS sequence"/>
</dbReference>
<protein>
    <submittedName>
        <fullName evidence="2">Uncharacterized protein</fullName>
    </submittedName>
</protein>
<keyword evidence="3" id="KW-1185">Reference proteome</keyword>